<feature type="region of interest" description="Disordered" evidence="1">
    <location>
        <begin position="99"/>
        <end position="118"/>
    </location>
</feature>
<name>A0ABQ2B1Y4_9MICC</name>
<dbReference type="Proteomes" id="UP000643279">
    <property type="component" value="Unassembled WGS sequence"/>
</dbReference>
<sequence length="118" mass="13205">MTPAPQNNMPPEQMRGWLLEIMRDTHALMTTALQGRDTRTTMLEFTAAQPESRGAEHVARIVADLATVAEQQLISRCNVNKTEAVQAHQRAGIQIEALEPRMRLTTRPAHGDIPRDKP</sequence>
<reference evidence="3" key="1">
    <citation type="journal article" date="2019" name="Int. J. Syst. Evol. Microbiol.">
        <title>The Global Catalogue of Microorganisms (GCM) 10K type strain sequencing project: providing services to taxonomists for standard genome sequencing and annotation.</title>
        <authorList>
            <consortium name="The Broad Institute Genomics Platform"/>
            <consortium name="The Broad Institute Genome Sequencing Center for Infectious Disease"/>
            <person name="Wu L."/>
            <person name="Ma J."/>
        </authorList>
    </citation>
    <scope>NUCLEOTIDE SEQUENCE [LARGE SCALE GENOMIC DNA]</scope>
    <source>
        <strain evidence="3">CGMCC 1.12778</strain>
    </source>
</reference>
<comment type="caution">
    <text evidence="2">The sequence shown here is derived from an EMBL/GenBank/DDBJ whole genome shotgun (WGS) entry which is preliminary data.</text>
</comment>
<proteinExistence type="predicted"/>
<evidence type="ECO:0000313" key="2">
    <source>
        <dbReference type="EMBL" id="GGI03150.1"/>
    </source>
</evidence>
<protein>
    <submittedName>
        <fullName evidence="2">Uncharacterized protein</fullName>
    </submittedName>
</protein>
<organism evidence="2 3">
    <name type="scientific">Arthrobacter liuii</name>
    <dbReference type="NCBI Taxonomy" id="1476996"/>
    <lineage>
        <taxon>Bacteria</taxon>
        <taxon>Bacillati</taxon>
        <taxon>Actinomycetota</taxon>
        <taxon>Actinomycetes</taxon>
        <taxon>Micrococcales</taxon>
        <taxon>Micrococcaceae</taxon>
        <taxon>Arthrobacter</taxon>
    </lineage>
</organism>
<accession>A0ABQ2B1Y4</accession>
<evidence type="ECO:0000313" key="3">
    <source>
        <dbReference type="Proteomes" id="UP000643279"/>
    </source>
</evidence>
<gene>
    <name evidence="2" type="ORF">GCM10007170_46470</name>
</gene>
<dbReference type="EMBL" id="BMFW01000061">
    <property type="protein sequence ID" value="GGI03150.1"/>
    <property type="molecule type" value="Genomic_DNA"/>
</dbReference>
<keyword evidence="3" id="KW-1185">Reference proteome</keyword>
<evidence type="ECO:0000256" key="1">
    <source>
        <dbReference type="SAM" id="MobiDB-lite"/>
    </source>
</evidence>
<feature type="compositionally biased region" description="Basic and acidic residues" evidence="1">
    <location>
        <begin position="109"/>
        <end position="118"/>
    </location>
</feature>